<dbReference type="Pfam" id="PF00583">
    <property type="entry name" value="Acetyltransf_1"/>
    <property type="match status" value="2"/>
</dbReference>
<comment type="caution">
    <text evidence="2">The sequence shown here is derived from an EMBL/GenBank/DDBJ whole genome shotgun (WGS) entry which is preliminary data.</text>
</comment>
<dbReference type="EMBL" id="JAVDWH010000001">
    <property type="protein sequence ID" value="MDR7087737.1"/>
    <property type="molecule type" value="Genomic_DNA"/>
</dbReference>
<keyword evidence="3" id="KW-1185">Reference proteome</keyword>
<protein>
    <submittedName>
        <fullName evidence="2">GNAT superfamily N-acetyltransferase</fullName>
    </submittedName>
</protein>
<proteinExistence type="predicted"/>
<dbReference type="SUPFAM" id="SSF55729">
    <property type="entry name" value="Acyl-CoA N-acyltransferases (Nat)"/>
    <property type="match status" value="1"/>
</dbReference>
<sequence length="322" mass="35562">MTTVVRIDPAESAVFSEFYDAYRRSFNREFDQPYTAVELAIDMVPDDYNSTVAVLARDSEGVVVGGAWAELPLKDNLTFAYGEVFVVPEQRRHGHGSVLVEALADACAGAGRSTLLCEGAWGVDDQEAPAKQFAEQAGFTLEIMDAHRELLLPAKLPALVIDSAYEIRSWRGACPDELIDGYADVRRLMVQEAPSGDAGLENEHWDAARVRSEEAKWEKSGRVPQVSVAIAGDGSVVGHTQLIFPRDSVEVYQWDTLVLSSHRGHGLGLALKVFTMHEAADLLDGRRRIHTYNAASNQHMIAVNETMGFRQVAWLAEYIRTI</sequence>
<dbReference type="InterPro" id="IPR000182">
    <property type="entry name" value="GNAT_dom"/>
</dbReference>
<evidence type="ECO:0000313" key="3">
    <source>
        <dbReference type="Proteomes" id="UP001257739"/>
    </source>
</evidence>
<dbReference type="InterPro" id="IPR016181">
    <property type="entry name" value="Acyl_CoA_acyltransferase"/>
</dbReference>
<name>A0ABU1URE9_9ACTN</name>
<evidence type="ECO:0000259" key="1">
    <source>
        <dbReference type="PROSITE" id="PS51186"/>
    </source>
</evidence>
<feature type="domain" description="N-acetyltransferase" evidence="1">
    <location>
        <begin position="165"/>
        <end position="322"/>
    </location>
</feature>
<dbReference type="Gene3D" id="3.40.630.30">
    <property type="match status" value="1"/>
</dbReference>
<evidence type="ECO:0000313" key="2">
    <source>
        <dbReference type="EMBL" id="MDR7087737.1"/>
    </source>
</evidence>
<gene>
    <name evidence="2" type="ORF">J2X11_002576</name>
</gene>
<accession>A0ABU1URE9</accession>
<dbReference type="Proteomes" id="UP001257739">
    <property type="component" value="Unassembled WGS sequence"/>
</dbReference>
<dbReference type="CDD" id="cd04301">
    <property type="entry name" value="NAT_SF"/>
    <property type="match status" value="1"/>
</dbReference>
<organism evidence="2 3">
    <name type="scientific">Aeromicrobium panaciterrae</name>
    <dbReference type="NCBI Taxonomy" id="363861"/>
    <lineage>
        <taxon>Bacteria</taxon>
        <taxon>Bacillati</taxon>
        <taxon>Actinomycetota</taxon>
        <taxon>Actinomycetes</taxon>
        <taxon>Propionibacteriales</taxon>
        <taxon>Nocardioidaceae</taxon>
        <taxon>Aeromicrobium</taxon>
    </lineage>
</organism>
<dbReference type="PROSITE" id="PS51186">
    <property type="entry name" value="GNAT"/>
    <property type="match status" value="2"/>
</dbReference>
<reference evidence="2 3" key="1">
    <citation type="submission" date="2023-07" db="EMBL/GenBank/DDBJ databases">
        <title>Sorghum-associated microbial communities from plants grown in Nebraska, USA.</title>
        <authorList>
            <person name="Schachtman D."/>
        </authorList>
    </citation>
    <scope>NUCLEOTIDE SEQUENCE [LARGE SCALE GENOMIC DNA]</scope>
    <source>
        <strain evidence="2 3">BE248</strain>
    </source>
</reference>
<feature type="domain" description="N-acetyltransferase" evidence="1">
    <location>
        <begin position="5"/>
        <end position="157"/>
    </location>
</feature>
<dbReference type="RefSeq" id="WP_309971767.1">
    <property type="nucleotide sequence ID" value="NZ_JAVDWH010000001.1"/>
</dbReference>